<protein>
    <submittedName>
        <fullName evidence="1">Uncharacterized protein</fullName>
    </submittedName>
</protein>
<name>U1GSZ1_TRESO</name>
<evidence type="ECO:0000313" key="1">
    <source>
        <dbReference type="EMBL" id="ERF59759.1"/>
    </source>
</evidence>
<evidence type="ECO:0000313" key="3">
    <source>
        <dbReference type="Proteomes" id="UP000016412"/>
    </source>
</evidence>
<sequence>MRYKPARCLLAARAARCGVFKRTVKSGAETAHPFFYGRYNGYG</sequence>
<evidence type="ECO:0000313" key="4">
    <source>
        <dbReference type="Proteomes" id="UP000016646"/>
    </source>
</evidence>
<dbReference type="EMBL" id="AVQI01000022">
    <property type="protein sequence ID" value="ERK04420.1"/>
    <property type="molecule type" value="Genomic_DNA"/>
</dbReference>
<dbReference type="Proteomes" id="UP000016412">
    <property type="component" value="Unassembled WGS sequence"/>
</dbReference>
<gene>
    <name evidence="2" type="ORF">HMPREF0860_1703</name>
    <name evidence="1" type="ORF">HMPREF1325_0937</name>
</gene>
<dbReference type="Proteomes" id="UP000016646">
    <property type="component" value="Unassembled WGS sequence"/>
</dbReference>
<accession>U1GSZ1</accession>
<dbReference type="PATRIC" id="fig|1125725.3.peg.2259"/>
<evidence type="ECO:0000313" key="2">
    <source>
        <dbReference type="EMBL" id="ERK04420.1"/>
    </source>
</evidence>
<dbReference type="AlphaFoldDB" id="U1GSZ1"/>
<proteinExistence type="predicted"/>
<comment type="caution">
    <text evidence="1">The sequence shown here is derived from an EMBL/GenBank/DDBJ whole genome shotgun (WGS) entry which is preliminary data.</text>
</comment>
<reference evidence="3 4" key="1">
    <citation type="submission" date="2013-08" db="EMBL/GenBank/DDBJ databases">
        <authorList>
            <person name="Durkin A.S."/>
            <person name="Haft D.R."/>
            <person name="McCorrison J."/>
            <person name="Torralba M."/>
            <person name="Gillis M."/>
            <person name="Haft D.H."/>
            <person name="Methe B."/>
            <person name="Sutton G."/>
            <person name="Nelson K.E."/>
        </authorList>
    </citation>
    <scope>NUCLEOTIDE SEQUENCE [LARGE SCALE GENOMIC DNA]</scope>
    <source>
        <strain evidence="2 4">ATCC 35536</strain>
        <strain evidence="1 3">VPI DR56BR1116</strain>
    </source>
</reference>
<keyword evidence="4" id="KW-1185">Reference proteome</keyword>
<organism evidence="1 3">
    <name type="scientific">Treponema socranskii subsp. socranskii VPI DR56BR1116 = ATCC 35536</name>
    <dbReference type="NCBI Taxonomy" id="1125725"/>
    <lineage>
        <taxon>Bacteria</taxon>
        <taxon>Pseudomonadati</taxon>
        <taxon>Spirochaetota</taxon>
        <taxon>Spirochaetia</taxon>
        <taxon>Spirochaetales</taxon>
        <taxon>Treponemataceae</taxon>
        <taxon>Treponema</taxon>
    </lineage>
</organism>
<dbReference type="EMBL" id="AUZJ01000058">
    <property type="protein sequence ID" value="ERF59759.1"/>
    <property type="molecule type" value="Genomic_DNA"/>
</dbReference>